<sequence>MGQSGPQRNANRLVRPKKLRANICHLGRKGTRKPIFDVNRADIGSELEEFVPAVRTDVGQKDAKGAKDRRSPRTNQKMTCVIKGDKGQGNPFR</sequence>
<comment type="caution">
    <text evidence="2">The sequence shown here is derived from an EMBL/GenBank/DDBJ whole genome shotgun (WGS) entry which is preliminary data.</text>
</comment>
<accession>A0AA38FMT1</accession>
<feature type="compositionally biased region" description="Basic and acidic residues" evidence="1">
    <location>
        <begin position="59"/>
        <end position="71"/>
    </location>
</feature>
<organism evidence="2 3">
    <name type="scientific">Taxus chinensis</name>
    <name type="common">Chinese yew</name>
    <name type="synonym">Taxus wallichiana var. chinensis</name>
    <dbReference type="NCBI Taxonomy" id="29808"/>
    <lineage>
        <taxon>Eukaryota</taxon>
        <taxon>Viridiplantae</taxon>
        <taxon>Streptophyta</taxon>
        <taxon>Embryophyta</taxon>
        <taxon>Tracheophyta</taxon>
        <taxon>Spermatophyta</taxon>
        <taxon>Pinopsida</taxon>
        <taxon>Pinidae</taxon>
        <taxon>Conifers II</taxon>
        <taxon>Cupressales</taxon>
        <taxon>Taxaceae</taxon>
        <taxon>Taxus</taxon>
    </lineage>
</organism>
<name>A0AA38FMT1_TAXCH</name>
<keyword evidence="3" id="KW-1185">Reference proteome</keyword>
<dbReference type="EMBL" id="JAHRHJ020000008">
    <property type="protein sequence ID" value="KAH9306148.1"/>
    <property type="molecule type" value="Genomic_DNA"/>
</dbReference>
<evidence type="ECO:0000313" key="2">
    <source>
        <dbReference type="EMBL" id="KAH9306148.1"/>
    </source>
</evidence>
<reference evidence="2 3" key="1">
    <citation type="journal article" date="2021" name="Nat. Plants">
        <title>The Taxus genome provides insights into paclitaxel biosynthesis.</title>
        <authorList>
            <person name="Xiong X."/>
            <person name="Gou J."/>
            <person name="Liao Q."/>
            <person name="Li Y."/>
            <person name="Zhou Q."/>
            <person name="Bi G."/>
            <person name="Li C."/>
            <person name="Du R."/>
            <person name="Wang X."/>
            <person name="Sun T."/>
            <person name="Guo L."/>
            <person name="Liang H."/>
            <person name="Lu P."/>
            <person name="Wu Y."/>
            <person name="Zhang Z."/>
            <person name="Ro D.K."/>
            <person name="Shang Y."/>
            <person name="Huang S."/>
            <person name="Yan J."/>
        </authorList>
    </citation>
    <scope>NUCLEOTIDE SEQUENCE [LARGE SCALE GENOMIC DNA]</scope>
    <source>
        <strain evidence="2">Ta-2019</strain>
    </source>
</reference>
<dbReference type="AlphaFoldDB" id="A0AA38FMT1"/>
<protein>
    <submittedName>
        <fullName evidence="2">Uncharacterized protein</fullName>
    </submittedName>
</protein>
<dbReference type="Proteomes" id="UP000824469">
    <property type="component" value="Unassembled WGS sequence"/>
</dbReference>
<evidence type="ECO:0000313" key="3">
    <source>
        <dbReference type="Proteomes" id="UP000824469"/>
    </source>
</evidence>
<feature type="region of interest" description="Disordered" evidence="1">
    <location>
        <begin position="59"/>
        <end position="93"/>
    </location>
</feature>
<gene>
    <name evidence="2" type="ORF">KI387_010552</name>
</gene>
<proteinExistence type="predicted"/>
<evidence type="ECO:0000256" key="1">
    <source>
        <dbReference type="SAM" id="MobiDB-lite"/>
    </source>
</evidence>
<feature type="non-terminal residue" evidence="2">
    <location>
        <position position="93"/>
    </location>
</feature>